<protein>
    <recommendedName>
        <fullName evidence="9">Mid2 domain-containing protein</fullName>
    </recommendedName>
</protein>
<feature type="transmembrane region" description="Helical" evidence="6">
    <location>
        <begin position="146"/>
        <end position="167"/>
    </location>
</feature>
<dbReference type="GO" id="GO:0016020">
    <property type="term" value="C:membrane"/>
    <property type="evidence" value="ECO:0007669"/>
    <property type="project" value="UniProtKB-SubCell"/>
</dbReference>
<evidence type="ECO:0000256" key="5">
    <source>
        <dbReference type="SAM" id="MobiDB-lite"/>
    </source>
</evidence>
<feature type="compositionally biased region" description="Low complexity" evidence="5">
    <location>
        <begin position="115"/>
        <end position="133"/>
    </location>
</feature>
<feature type="compositionally biased region" description="Basic and acidic residues" evidence="5">
    <location>
        <begin position="175"/>
        <end position="223"/>
    </location>
</feature>
<gene>
    <name evidence="7" type="ORF">AA0113_g9797</name>
</gene>
<sequence>MTNHSGAGDVGVADDVCMENGLCQNFASFNGKNEGVQVWGRQGCTDPLWNSPYCLGDVCNKPEYADEWGNVGVWNCGGQNWCCGEKSCCDDKNNIFELAATVGPTSTVLSATPISSASTMSTSTTETTPTSQSNVPPDGLSTGAKAGIGAGVAAFVVVAVAIALLTLKLRKSNELKDSSSDELKPHKDVTQQEDYQRYIDPHEIYTEHGYGELGHRDPQELEAKSGNVY</sequence>
<evidence type="ECO:0000256" key="1">
    <source>
        <dbReference type="ARBA" id="ARBA00004167"/>
    </source>
</evidence>
<evidence type="ECO:0000256" key="4">
    <source>
        <dbReference type="ARBA" id="ARBA00023136"/>
    </source>
</evidence>
<keyword evidence="4 6" id="KW-0472">Membrane</keyword>
<dbReference type="InterPro" id="IPR051694">
    <property type="entry name" value="Immunoregulatory_rcpt-like"/>
</dbReference>
<evidence type="ECO:0008006" key="9">
    <source>
        <dbReference type="Google" id="ProtNLM"/>
    </source>
</evidence>
<feature type="region of interest" description="Disordered" evidence="5">
    <location>
        <begin position="175"/>
        <end position="229"/>
    </location>
</feature>
<dbReference type="PANTHER" id="PTHR15549:SF26">
    <property type="entry name" value="AXIAL BUDDING PATTERN PROTEIN 2-RELATED"/>
    <property type="match status" value="1"/>
</dbReference>
<evidence type="ECO:0000256" key="2">
    <source>
        <dbReference type="ARBA" id="ARBA00022692"/>
    </source>
</evidence>
<evidence type="ECO:0000313" key="8">
    <source>
        <dbReference type="Proteomes" id="UP000293823"/>
    </source>
</evidence>
<evidence type="ECO:0000256" key="6">
    <source>
        <dbReference type="SAM" id="Phobius"/>
    </source>
</evidence>
<evidence type="ECO:0000256" key="3">
    <source>
        <dbReference type="ARBA" id="ARBA00022989"/>
    </source>
</evidence>
<reference evidence="8" key="1">
    <citation type="journal article" date="2019" name="bioRxiv">
        <title>Genomics, evolutionary history and diagnostics of the Alternaria alternata species group including apple and Asian pear pathotypes.</title>
        <authorList>
            <person name="Armitage A.D."/>
            <person name="Cockerton H.M."/>
            <person name="Sreenivasaprasad S."/>
            <person name="Woodhall J.W."/>
            <person name="Lane C.R."/>
            <person name="Harrison R.J."/>
            <person name="Clarkson J.P."/>
        </authorList>
    </citation>
    <scope>NUCLEOTIDE SEQUENCE [LARGE SCALE GENOMIC DNA]</scope>
    <source>
        <strain evidence="8">RGR 97.0016</strain>
    </source>
</reference>
<keyword evidence="2 6" id="KW-0812">Transmembrane</keyword>
<accession>A0A4Q4R007</accession>
<evidence type="ECO:0000313" key="7">
    <source>
        <dbReference type="EMBL" id="RYO48926.1"/>
    </source>
</evidence>
<dbReference type="GO" id="GO:0071944">
    <property type="term" value="C:cell periphery"/>
    <property type="evidence" value="ECO:0007669"/>
    <property type="project" value="UniProtKB-ARBA"/>
</dbReference>
<comment type="subcellular location">
    <subcellularLocation>
        <location evidence="1">Membrane</location>
        <topology evidence="1">Single-pass membrane protein</topology>
    </subcellularLocation>
</comment>
<organism evidence="7 8">
    <name type="scientific">Alternaria arborescens</name>
    <dbReference type="NCBI Taxonomy" id="156630"/>
    <lineage>
        <taxon>Eukaryota</taxon>
        <taxon>Fungi</taxon>
        <taxon>Dikarya</taxon>
        <taxon>Ascomycota</taxon>
        <taxon>Pezizomycotina</taxon>
        <taxon>Dothideomycetes</taxon>
        <taxon>Pleosporomycetidae</taxon>
        <taxon>Pleosporales</taxon>
        <taxon>Pleosporineae</taxon>
        <taxon>Pleosporaceae</taxon>
        <taxon>Alternaria</taxon>
        <taxon>Alternaria sect. Alternaria</taxon>
    </lineage>
</organism>
<name>A0A4Q4R007_9PLEO</name>
<keyword evidence="8" id="KW-1185">Reference proteome</keyword>
<dbReference type="EMBL" id="PEJP01000046">
    <property type="protein sequence ID" value="RYO48926.1"/>
    <property type="molecule type" value="Genomic_DNA"/>
</dbReference>
<dbReference type="Proteomes" id="UP000293823">
    <property type="component" value="Unassembled WGS sequence"/>
</dbReference>
<keyword evidence="3 6" id="KW-1133">Transmembrane helix</keyword>
<comment type="caution">
    <text evidence="7">The sequence shown here is derived from an EMBL/GenBank/DDBJ whole genome shotgun (WGS) entry which is preliminary data.</text>
</comment>
<feature type="region of interest" description="Disordered" evidence="5">
    <location>
        <begin position="115"/>
        <end position="138"/>
    </location>
</feature>
<proteinExistence type="predicted"/>
<dbReference type="PANTHER" id="PTHR15549">
    <property type="entry name" value="PAIRED IMMUNOGLOBULIN-LIKE TYPE 2 RECEPTOR"/>
    <property type="match status" value="1"/>
</dbReference>
<dbReference type="OrthoDB" id="3695367at2759"/>
<dbReference type="AlphaFoldDB" id="A0A4Q4R007"/>